<gene>
    <name evidence="1" type="ORF">H7B67_16320</name>
</gene>
<reference evidence="1 2" key="1">
    <citation type="submission" date="2020-08" db="EMBL/GenBank/DDBJ databases">
        <title>Cohnella phylogeny.</title>
        <authorList>
            <person name="Dunlap C."/>
        </authorList>
    </citation>
    <scope>NUCLEOTIDE SEQUENCE [LARGE SCALE GENOMIC DNA]</scope>
    <source>
        <strain evidence="1 2">DSM 25241</strain>
    </source>
</reference>
<name>A0A841SYJ0_9BACL</name>
<proteinExistence type="predicted"/>
<organism evidence="1 2">
    <name type="scientific">Cohnella thailandensis</name>
    <dbReference type="NCBI Taxonomy" id="557557"/>
    <lineage>
        <taxon>Bacteria</taxon>
        <taxon>Bacillati</taxon>
        <taxon>Bacillota</taxon>
        <taxon>Bacilli</taxon>
        <taxon>Bacillales</taxon>
        <taxon>Paenibacillaceae</taxon>
        <taxon>Cohnella</taxon>
    </lineage>
</organism>
<keyword evidence="2" id="KW-1185">Reference proteome</keyword>
<accession>A0A841SYJ0</accession>
<evidence type="ECO:0000313" key="2">
    <source>
        <dbReference type="Proteomes" id="UP000535838"/>
    </source>
</evidence>
<evidence type="ECO:0000313" key="1">
    <source>
        <dbReference type="EMBL" id="MBB6635686.1"/>
    </source>
</evidence>
<comment type="caution">
    <text evidence="1">The sequence shown here is derived from an EMBL/GenBank/DDBJ whole genome shotgun (WGS) entry which is preliminary data.</text>
</comment>
<protein>
    <submittedName>
        <fullName evidence="1">Uncharacterized protein</fullName>
    </submittedName>
</protein>
<sequence>MLEQFIRQTVALLKYSDVRLRLVETRQVSFNDEEEGTTVYISGSDHFGGSRLEDSTIVQIMLFFGILDAKVDLNFPMLEGKNFTEKYRSLPLNTDEKIIFSQAYRIMRILRNNAIHSMSSTKIENEVIISDGRDKMEITKTGYEILYSLIYQLSVCSSSNKNMFNGLIRSYYDDLIHEIRLLEDKEQAGGLVSFSNGIRLKRFVRYEVMNAEYFVQDSELILKKLYVLPEEFYNWCGIDYQIEFNGSRYLVPIEDMLDRSKVKIAKLEDWII</sequence>
<dbReference type="RefSeq" id="WP_185120924.1">
    <property type="nucleotide sequence ID" value="NZ_JACJVQ010000014.1"/>
</dbReference>
<dbReference type="Proteomes" id="UP000535838">
    <property type="component" value="Unassembled WGS sequence"/>
</dbReference>
<dbReference type="EMBL" id="JACJVQ010000014">
    <property type="protein sequence ID" value="MBB6635686.1"/>
    <property type="molecule type" value="Genomic_DNA"/>
</dbReference>
<dbReference type="AlphaFoldDB" id="A0A841SYJ0"/>